<dbReference type="GO" id="GO:0005634">
    <property type="term" value="C:nucleus"/>
    <property type="evidence" value="ECO:0007669"/>
    <property type="project" value="TreeGrafter"/>
</dbReference>
<dbReference type="AlphaFoldDB" id="G3MGY2"/>
<evidence type="ECO:0000313" key="1">
    <source>
        <dbReference type="EMBL" id="AEO32750.1"/>
    </source>
</evidence>
<evidence type="ECO:0008006" key="2">
    <source>
        <dbReference type="Google" id="ProtNLM"/>
    </source>
</evidence>
<dbReference type="InterPro" id="IPR008614">
    <property type="entry name" value="FIBP"/>
</dbReference>
<reference evidence="1" key="1">
    <citation type="journal article" date="2011" name="PLoS ONE">
        <title>A deep insight into the sialotranscriptome of the gulf coast tick, Amblyomma maculatum.</title>
        <authorList>
            <person name="Karim S."/>
            <person name="Singh P."/>
            <person name="Ribeiro J.M."/>
        </authorList>
    </citation>
    <scope>NUCLEOTIDE SEQUENCE</scope>
    <source>
        <tissue evidence="1">Salivary gland</tissue>
    </source>
</reference>
<dbReference type="PANTHER" id="PTHR13223">
    <property type="entry name" value="ACIDIC FIBROBLAST GROWTH FACTOR INTRACELLULAR BINDING PROTEIN"/>
    <property type="match status" value="1"/>
</dbReference>
<dbReference type="EMBL" id="JO841133">
    <property type="protein sequence ID" value="AEO32750.1"/>
    <property type="molecule type" value="mRNA"/>
</dbReference>
<name>G3MGY2_AMBMU</name>
<feature type="non-terminal residue" evidence="1">
    <location>
        <position position="1"/>
    </location>
</feature>
<dbReference type="Pfam" id="PF05427">
    <property type="entry name" value="FIBP"/>
    <property type="match status" value="1"/>
</dbReference>
<accession>G3MGY2</accession>
<dbReference type="PANTHER" id="PTHR13223:SF2">
    <property type="entry name" value="ACIDIC FIBROBLAST GROWTH FACTOR INTRACELLULAR-BINDING PROTEIN"/>
    <property type="match status" value="1"/>
</dbReference>
<proteinExistence type="evidence at transcript level"/>
<sequence length="411" mass="48409">FGRTFLRTERRARVSSNDEKQRQYFGFAFNDRVAKFVTYIPSVCLAPGSSMLAEVDVFVGNNTLIDPEVFQLWLEGYSAQDAAVTLHYNERMKETDIPLELLKSDVLDHYRTLQMLERLLHSPVHLAEQWTFQLAPQTQRMLIARYYDFDQNVVREFLGKKLSSRNRKDLDEVSEKTGVDIKSCRRQFDNIKRVYKAVEELPGSLTKNIQTHFLLPEELARKYAAIVYITHNRFETGKKKLGYLRLEDFVFCADHMIRLWSCRNPNCKYEESGMEMDREFLQHLREMKLLLDKDHIDRLKDSVLFSLRSQISKHTLQDVESNFKSLTRTLVNIAYGLNHSKDLRDFFIDIIEKIIEPCRAAHWTVDELQLVMDAFVKSPQSVTFAQDLHLHEVWMRYMETMAKCVYKLYSA</sequence>
<protein>
    <recommendedName>
        <fullName evidence="2">Acidic fibroblast growth factor intracellular-binding protein</fullName>
    </recommendedName>
</protein>
<organism evidence="1">
    <name type="scientific">Amblyomma maculatum</name>
    <name type="common">Gulf Coast tick</name>
    <dbReference type="NCBI Taxonomy" id="34609"/>
    <lineage>
        <taxon>Eukaryota</taxon>
        <taxon>Metazoa</taxon>
        <taxon>Ecdysozoa</taxon>
        <taxon>Arthropoda</taxon>
        <taxon>Chelicerata</taxon>
        <taxon>Arachnida</taxon>
        <taxon>Acari</taxon>
        <taxon>Parasitiformes</taxon>
        <taxon>Ixodida</taxon>
        <taxon>Ixodoidea</taxon>
        <taxon>Ixodidae</taxon>
        <taxon>Amblyomminae</taxon>
        <taxon>Amblyomma</taxon>
    </lineage>
</organism>